<proteinExistence type="predicted"/>
<reference evidence="2" key="1">
    <citation type="submission" date="2011-08" db="EMBL/GenBank/DDBJ databases">
        <authorList>
            <person name="Rombauts S."/>
        </authorList>
    </citation>
    <scope>NUCLEOTIDE SEQUENCE</scope>
    <source>
        <strain evidence="2">London</strain>
    </source>
</reference>
<dbReference type="AlphaFoldDB" id="T1KWN7"/>
<dbReference type="EnsemblMetazoa" id="tetur24g02290.1">
    <property type="protein sequence ID" value="tetur24g02290.1"/>
    <property type="gene ID" value="tetur24g02290"/>
</dbReference>
<name>T1KWN7_TETUR</name>
<reference evidence="1" key="2">
    <citation type="submission" date="2015-06" db="UniProtKB">
        <authorList>
            <consortium name="EnsemblMetazoa"/>
        </authorList>
    </citation>
    <scope>IDENTIFICATION</scope>
</reference>
<keyword evidence="2" id="KW-1185">Reference proteome</keyword>
<protein>
    <submittedName>
        <fullName evidence="1">Uncharacterized protein</fullName>
    </submittedName>
</protein>
<sequence>MSKYFNSYTNTGRRNCSILTLSVTAARSQEIIGSYGSQF</sequence>
<organism evidence="1 2">
    <name type="scientific">Tetranychus urticae</name>
    <name type="common">Two-spotted spider mite</name>
    <dbReference type="NCBI Taxonomy" id="32264"/>
    <lineage>
        <taxon>Eukaryota</taxon>
        <taxon>Metazoa</taxon>
        <taxon>Ecdysozoa</taxon>
        <taxon>Arthropoda</taxon>
        <taxon>Chelicerata</taxon>
        <taxon>Arachnida</taxon>
        <taxon>Acari</taxon>
        <taxon>Acariformes</taxon>
        <taxon>Trombidiformes</taxon>
        <taxon>Prostigmata</taxon>
        <taxon>Eleutherengona</taxon>
        <taxon>Raphignathae</taxon>
        <taxon>Tetranychoidea</taxon>
        <taxon>Tetranychidae</taxon>
        <taxon>Tetranychus</taxon>
    </lineage>
</organism>
<dbReference type="HOGENOM" id="CLU_3320638_0_0_1"/>
<evidence type="ECO:0000313" key="1">
    <source>
        <dbReference type="EnsemblMetazoa" id="tetur24g02290.1"/>
    </source>
</evidence>
<dbReference type="Proteomes" id="UP000015104">
    <property type="component" value="Unassembled WGS sequence"/>
</dbReference>
<dbReference type="InterPro" id="IPR009125">
    <property type="entry name" value="ATPMK"/>
</dbReference>
<dbReference type="Pfam" id="PF14960">
    <property type="entry name" value="ATP_synth_reg"/>
    <property type="match status" value="1"/>
</dbReference>
<dbReference type="EMBL" id="CAEY01000646">
    <property type="status" value="NOT_ANNOTATED_CDS"/>
    <property type="molecule type" value="Genomic_DNA"/>
</dbReference>
<evidence type="ECO:0000313" key="2">
    <source>
        <dbReference type="Proteomes" id="UP000015104"/>
    </source>
</evidence>
<accession>T1KWN7</accession>